<dbReference type="CDD" id="cd00114">
    <property type="entry name" value="LIGANc"/>
    <property type="match status" value="1"/>
</dbReference>
<dbReference type="InterPro" id="IPR010994">
    <property type="entry name" value="RuvA_2-like"/>
</dbReference>
<dbReference type="SUPFAM" id="SSF56091">
    <property type="entry name" value="DNA ligase/mRNA capping enzyme, catalytic domain"/>
    <property type="match status" value="1"/>
</dbReference>
<dbReference type="InterPro" id="IPR013839">
    <property type="entry name" value="DNAligase_adenylation"/>
</dbReference>
<comment type="similarity">
    <text evidence="10">Belongs to the NAD-dependent DNA ligase family. LigA subfamily.</text>
</comment>
<dbReference type="Gene3D" id="1.10.287.610">
    <property type="entry name" value="Helix hairpin bin"/>
    <property type="match status" value="1"/>
</dbReference>
<dbReference type="GO" id="GO:0003911">
    <property type="term" value="F:DNA ligase (NAD+) activity"/>
    <property type="evidence" value="ECO:0007669"/>
    <property type="project" value="UniProtKB-UniRule"/>
</dbReference>
<evidence type="ECO:0000259" key="11">
    <source>
        <dbReference type="PROSITE" id="PS50172"/>
    </source>
</evidence>
<dbReference type="GO" id="GO:0046872">
    <property type="term" value="F:metal ion binding"/>
    <property type="evidence" value="ECO:0007669"/>
    <property type="project" value="UniProtKB-KW"/>
</dbReference>
<evidence type="ECO:0000256" key="2">
    <source>
        <dbReference type="ARBA" id="ARBA00022705"/>
    </source>
</evidence>
<dbReference type="NCBIfam" id="TIGR00575">
    <property type="entry name" value="dnlj"/>
    <property type="match status" value="1"/>
</dbReference>
<dbReference type="Pfam" id="PF01653">
    <property type="entry name" value="DNA_ligase_aden"/>
    <property type="match status" value="1"/>
</dbReference>
<feature type="binding site" evidence="10">
    <location>
        <position position="291"/>
    </location>
    <ligand>
        <name>NAD(+)</name>
        <dbReference type="ChEBI" id="CHEBI:57540"/>
    </ligand>
</feature>
<protein>
    <recommendedName>
        <fullName evidence="10">DNA ligase</fullName>
        <ecNumber evidence="10">6.5.1.2</ecNumber>
    </recommendedName>
    <alternativeName>
        <fullName evidence="10">Polydeoxyribonucleotide synthase [NAD(+)]</fullName>
    </alternativeName>
</protein>
<dbReference type="Pfam" id="PF00533">
    <property type="entry name" value="BRCT"/>
    <property type="match status" value="1"/>
</dbReference>
<feature type="binding site" evidence="10">
    <location>
        <begin position="89"/>
        <end position="90"/>
    </location>
    <ligand>
        <name>NAD(+)</name>
        <dbReference type="ChEBI" id="CHEBI:57540"/>
    </ligand>
</feature>
<dbReference type="InterPro" id="IPR001357">
    <property type="entry name" value="BRCT_dom"/>
</dbReference>
<dbReference type="SUPFAM" id="SSF47781">
    <property type="entry name" value="RuvA domain 2-like"/>
    <property type="match status" value="1"/>
</dbReference>
<feature type="domain" description="BRCT" evidence="11">
    <location>
        <begin position="585"/>
        <end position="660"/>
    </location>
</feature>
<evidence type="ECO:0000256" key="6">
    <source>
        <dbReference type="ARBA" id="ARBA00022842"/>
    </source>
</evidence>
<evidence type="ECO:0000256" key="10">
    <source>
        <dbReference type="HAMAP-Rule" id="MF_01588"/>
    </source>
</evidence>
<name>A0A449A4J2_9BACT</name>
<dbReference type="Proteomes" id="UP000289440">
    <property type="component" value="Chromosome"/>
</dbReference>
<dbReference type="SMART" id="SM00292">
    <property type="entry name" value="BRCT"/>
    <property type="match status" value="1"/>
</dbReference>
<dbReference type="SMART" id="SM00532">
    <property type="entry name" value="LIGANc"/>
    <property type="match status" value="1"/>
</dbReference>
<keyword evidence="5 10" id="KW-0862">Zinc</keyword>
<dbReference type="InterPro" id="IPR012340">
    <property type="entry name" value="NA-bd_OB-fold"/>
</dbReference>
<keyword evidence="4 10" id="KW-0227">DNA damage</keyword>
<evidence type="ECO:0000313" key="12">
    <source>
        <dbReference type="EMBL" id="VEU59157.1"/>
    </source>
</evidence>
<dbReference type="GO" id="GO:0006281">
    <property type="term" value="P:DNA repair"/>
    <property type="evidence" value="ECO:0007669"/>
    <property type="project" value="UniProtKB-KW"/>
</dbReference>
<dbReference type="Pfam" id="PF03120">
    <property type="entry name" value="OB_DNA_ligase"/>
    <property type="match status" value="1"/>
</dbReference>
<feature type="binding site" evidence="10">
    <location>
        <position position="409"/>
    </location>
    <ligand>
        <name>Zn(2+)</name>
        <dbReference type="ChEBI" id="CHEBI:29105"/>
    </ligand>
</feature>
<evidence type="ECO:0000256" key="3">
    <source>
        <dbReference type="ARBA" id="ARBA00022723"/>
    </source>
</evidence>
<dbReference type="HAMAP" id="MF_01588">
    <property type="entry name" value="DNA_ligase_A"/>
    <property type="match status" value="1"/>
</dbReference>
<dbReference type="InterPro" id="IPR001679">
    <property type="entry name" value="DNA_ligase"/>
</dbReference>
<feature type="active site" description="N6-AMP-lysine intermediate" evidence="10">
    <location>
        <position position="122"/>
    </location>
</feature>
<dbReference type="Gene3D" id="3.40.50.10190">
    <property type="entry name" value="BRCT domain"/>
    <property type="match status" value="1"/>
</dbReference>
<keyword evidence="3 10" id="KW-0479">Metal-binding</keyword>
<feature type="binding site" evidence="10">
    <location>
        <position position="179"/>
    </location>
    <ligand>
        <name>NAD(+)</name>
        <dbReference type="ChEBI" id="CHEBI:57540"/>
    </ligand>
</feature>
<dbReference type="InterPro" id="IPR041663">
    <property type="entry name" value="DisA/LigA_HHH"/>
</dbReference>
<dbReference type="Pfam" id="PF12826">
    <property type="entry name" value="HHH_2"/>
    <property type="match status" value="1"/>
</dbReference>
<dbReference type="GO" id="GO:0006260">
    <property type="term" value="P:DNA replication"/>
    <property type="evidence" value="ECO:0007669"/>
    <property type="project" value="UniProtKB-KW"/>
</dbReference>
<comment type="catalytic activity">
    <reaction evidence="9 10">
        <text>NAD(+) + (deoxyribonucleotide)n-3'-hydroxyl + 5'-phospho-(deoxyribonucleotide)m = (deoxyribonucleotide)n+m + AMP + beta-nicotinamide D-nucleotide.</text>
        <dbReference type="EC" id="6.5.1.2"/>
    </reaction>
</comment>
<dbReference type="Gene3D" id="1.10.150.20">
    <property type="entry name" value="5' to 3' exonuclease, C-terminal subdomain"/>
    <property type="match status" value="2"/>
</dbReference>
<dbReference type="Gene3D" id="3.30.470.30">
    <property type="entry name" value="DNA ligase/mRNA capping enzyme"/>
    <property type="match status" value="1"/>
</dbReference>
<feature type="binding site" evidence="10">
    <location>
        <position position="143"/>
    </location>
    <ligand>
        <name>NAD(+)</name>
        <dbReference type="ChEBI" id="CHEBI:57540"/>
    </ligand>
</feature>
<dbReference type="SUPFAM" id="SSF52113">
    <property type="entry name" value="BRCT domain"/>
    <property type="match status" value="1"/>
</dbReference>
<keyword evidence="10" id="KW-0464">Manganese</keyword>
<evidence type="ECO:0000256" key="9">
    <source>
        <dbReference type="ARBA" id="ARBA00034005"/>
    </source>
</evidence>
<dbReference type="PROSITE" id="PS50172">
    <property type="entry name" value="BRCT"/>
    <property type="match status" value="1"/>
</dbReference>
<comment type="cofactor">
    <cofactor evidence="10">
        <name>Mg(2+)</name>
        <dbReference type="ChEBI" id="CHEBI:18420"/>
    </cofactor>
    <cofactor evidence="10">
        <name>Mn(2+)</name>
        <dbReference type="ChEBI" id="CHEBI:29035"/>
    </cofactor>
</comment>
<evidence type="ECO:0000256" key="8">
    <source>
        <dbReference type="ARBA" id="ARBA00023204"/>
    </source>
</evidence>
<organism evidence="12 13">
    <name type="scientific">Mesomycoplasma neurolyticum</name>
    <dbReference type="NCBI Taxonomy" id="2120"/>
    <lineage>
        <taxon>Bacteria</taxon>
        <taxon>Bacillati</taxon>
        <taxon>Mycoplasmatota</taxon>
        <taxon>Mycoplasmoidales</taxon>
        <taxon>Metamycoplasmataceae</taxon>
        <taxon>Mesomycoplasma</taxon>
    </lineage>
</organism>
<evidence type="ECO:0000256" key="1">
    <source>
        <dbReference type="ARBA" id="ARBA00022598"/>
    </source>
</evidence>
<keyword evidence="13" id="KW-1185">Reference proteome</keyword>
<dbReference type="PIRSF" id="PIRSF001604">
    <property type="entry name" value="LigA"/>
    <property type="match status" value="1"/>
</dbReference>
<dbReference type="CDD" id="cd17748">
    <property type="entry name" value="BRCT_DNA_ligase_like"/>
    <property type="match status" value="1"/>
</dbReference>
<feature type="binding site" evidence="10">
    <location>
        <position position="406"/>
    </location>
    <ligand>
        <name>Zn(2+)</name>
        <dbReference type="ChEBI" id="CHEBI:29105"/>
    </ligand>
</feature>
<dbReference type="InterPro" id="IPR004150">
    <property type="entry name" value="NAD_DNA_ligase_OB"/>
</dbReference>
<dbReference type="SUPFAM" id="SSF50249">
    <property type="entry name" value="Nucleic acid-binding proteins"/>
    <property type="match status" value="1"/>
</dbReference>
<sequence length="660" mass="76145">MKENEQKIKEKIVDLRKKIIYHDSLYFEKNISEISDYEYDKLFKLLQKLEHNYYYLFSQEENDNSPTQRVAPLNISVFKKEKHSQSMLSLNKAYSFEELEKFSNDAQAMKQDGNIEFYIEPKIDGMSIAIYYENGNLIKALTRGNGIEGEDITENVLKMSSNFINKKINYMLPLEIRGEIFLSKTDFEKLKSKSNNILANPRNATAGILRRKKDLNNEISYLSAFFYQVINPFSHNLLTHDKTIDFLKENNFSVNDLGLKTKSISKAYKHIEKIMNLKNTLDYEIDGCVVKINDFDLFNKLGVTSKFPKGAIAFKFYDEIVNTKLIGIDYQIGRTGKLAYIAKLEPVILNGTKVSKAYLHNYQNIINLKINLNEEVQIKKAGEIIPQVIGTTKKFSESNIEILVNCPFCGQKIHTTDKEQFCLNENCIPIILNKILHFFSKEAINVETLSKKTVESLYKNKIIFSAYDIFNLKNKLKELSEIGFRQKSAQKLLKAIEVSKKTTIAKFIYGLGIKNVGLRNAKLLANEINTIDEFINYDYNKLLNIKNLGPIIVEQIQLYLKNENNISFLNKLKNIDFIFEQKQQNNNLIFKDKVFVITGTLTKPRNYFKKIIEENGGKISSSISANTNYLLLGENPGSKYTKAKELKINILTEEDFLKLL</sequence>
<dbReference type="AlphaFoldDB" id="A0A449A4J2"/>
<proteinExistence type="inferred from homology"/>
<dbReference type="InterPro" id="IPR036420">
    <property type="entry name" value="BRCT_dom_sf"/>
</dbReference>
<evidence type="ECO:0000256" key="5">
    <source>
        <dbReference type="ARBA" id="ARBA00022833"/>
    </source>
</evidence>
<dbReference type="Gene3D" id="2.40.50.140">
    <property type="entry name" value="Nucleic acid-binding proteins"/>
    <property type="match status" value="1"/>
</dbReference>
<gene>
    <name evidence="12" type="primary">lig</name>
    <name evidence="10" type="synonym">ligA</name>
    <name evidence="12" type="ORF">NCTC10166_00112</name>
</gene>
<feature type="binding site" evidence="10">
    <location>
        <position position="315"/>
    </location>
    <ligand>
        <name>NAD(+)</name>
        <dbReference type="ChEBI" id="CHEBI:57540"/>
    </ligand>
</feature>
<evidence type="ECO:0000313" key="13">
    <source>
        <dbReference type="Proteomes" id="UP000289440"/>
    </source>
</evidence>
<feature type="binding site" evidence="10">
    <location>
        <begin position="36"/>
        <end position="40"/>
    </location>
    <ligand>
        <name>NAD(+)</name>
        <dbReference type="ChEBI" id="CHEBI:57540"/>
    </ligand>
</feature>
<dbReference type="PROSITE" id="PS01055">
    <property type="entry name" value="DNA_LIGASE_N1"/>
    <property type="match status" value="1"/>
</dbReference>
<dbReference type="InterPro" id="IPR013840">
    <property type="entry name" value="DNAligase_N"/>
</dbReference>
<dbReference type="EC" id="6.5.1.2" evidence="10"/>
<feature type="binding site" evidence="10">
    <location>
        <position position="120"/>
    </location>
    <ligand>
        <name>NAD(+)</name>
        <dbReference type="ChEBI" id="CHEBI:57540"/>
    </ligand>
</feature>
<accession>A0A449A4J2</accession>
<dbReference type="KEGG" id="mnu:NCTC10166_00112"/>
<dbReference type="EMBL" id="LR214951">
    <property type="protein sequence ID" value="VEU59157.1"/>
    <property type="molecule type" value="Genomic_DNA"/>
</dbReference>
<keyword evidence="6 10" id="KW-0460">Magnesium</keyword>
<comment type="function">
    <text evidence="10">DNA ligase that catalyzes the formation of phosphodiester linkages between 5'-phosphoryl and 3'-hydroxyl groups in double-stranded DNA using NAD as a coenzyme and as the energy source for the reaction. It is essential for DNA replication and repair of damaged DNA.</text>
</comment>
<keyword evidence="2 10" id="KW-0235">DNA replication</keyword>
<feature type="binding site" evidence="10">
    <location>
        <position position="422"/>
    </location>
    <ligand>
        <name>Zn(2+)</name>
        <dbReference type="ChEBI" id="CHEBI:29105"/>
    </ligand>
</feature>
<reference evidence="12 13" key="1">
    <citation type="submission" date="2019-01" db="EMBL/GenBank/DDBJ databases">
        <authorList>
            <consortium name="Pathogen Informatics"/>
        </authorList>
    </citation>
    <scope>NUCLEOTIDE SEQUENCE [LARGE SCALE GENOMIC DNA]</scope>
    <source>
        <strain evidence="12 13">NCTC10166</strain>
    </source>
</reference>
<keyword evidence="7 10" id="KW-0520">NAD</keyword>
<evidence type="ECO:0000256" key="7">
    <source>
        <dbReference type="ARBA" id="ARBA00023027"/>
    </source>
</evidence>
<keyword evidence="1 10" id="KW-0436">Ligase</keyword>
<keyword evidence="8 10" id="KW-0234">DNA repair</keyword>
<dbReference type="NCBIfam" id="NF005932">
    <property type="entry name" value="PRK07956.1"/>
    <property type="match status" value="1"/>
</dbReference>
<feature type="binding site" evidence="10">
    <location>
        <position position="427"/>
    </location>
    <ligand>
        <name>Zn(2+)</name>
        <dbReference type="ChEBI" id="CHEBI:29105"/>
    </ligand>
</feature>
<dbReference type="InterPro" id="IPR018239">
    <property type="entry name" value="DNA_ligase_AS"/>
</dbReference>
<evidence type="ECO:0000256" key="4">
    <source>
        <dbReference type="ARBA" id="ARBA00022763"/>
    </source>
</evidence>